<evidence type="ECO:0000313" key="4">
    <source>
        <dbReference type="EMBL" id="MBO0948958.1"/>
    </source>
</evidence>
<accession>A0ABS3JHS4</accession>
<dbReference type="RefSeq" id="WP_207328898.1">
    <property type="nucleotide sequence ID" value="NZ_JAFMYW010000002.1"/>
</dbReference>
<dbReference type="Pfam" id="PF16344">
    <property type="entry name" value="FecR_C"/>
    <property type="match status" value="1"/>
</dbReference>
<evidence type="ECO:0000256" key="1">
    <source>
        <dbReference type="SAM" id="Phobius"/>
    </source>
</evidence>
<comment type="caution">
    <text evidence="4">The sequence shown here is derived from an EMBL/GenBank/DDBJ whole genome shotgun (WGS) entry which is preliminary data.</text>
</comment>
<dbReference type="InterPro" id="IPR012373">
    <property type="entry name" value="Ferrdict_sens_TM"/>
</dbReference>
<evidence type="ECO:0000313" key="5">
    <source>
        <dbReference type="Proteomes" id="UP000664628"/>
    </source>
</evidence>
<dbReference type="Gene3D" id="3.55.50.30">
    <property type="match status" value="1"/>
</dbReference>
<gene>
    <name evidence="4" type="ORF">J2I46_10220</name>
</gene>
<dbReference type="PANTHER" id="PTHR30273">
    <property type="entry name" value="PERIPLASMIC SIGNAL SENSOR AND SIGMA FACTOR ACTIVATOR FECR-RELATED"/>
    <property type="match status" value="1"/>
</dbReference>
<dbReference type="EMBL" id="JAFMYW010000002">
    <property type="protein sequence ID" value="MBO0948958.1"/>
    <property type="molecule type" value="Genomic_DNA"/>
</dbReference>
<protein>
    <submittedName>
        <fullName evidence="4">FecR family protein</fullName>
    </submittedName>
</protein>
<feature type="domain" description="Protein FecR C-terminal" evidence="3">
    <location>
        <begin position="293"/>
        <end position="360"/>
    </location>
</feature>
<dbReference type="Pfam" id="PF04773">
    <property type="entry name" value="FecR"/>
    <property type="match status" value="1"/>
</dbReference>
<evidence type="ECO:0000259" key="2">
    <source>
        <dbReference type="Pfam" id="PF04773"/>
    </source>
</evidence>
<dbReference type="PANTHER" id="PTHR30273:SF2">
    <property type="entry name" value="PROTEIN FECR"/>
    <property type="match status" value="1"/>
</dbReference>
<keyword evidence="1" id="KW-0472">Membrane</keyword>
<dbReference type="Gene3D" id="2.60.120.1440">
    <property type="match status" value="1"/>
</dbReference>
<dbReference type="InterPro" id="IPR006860">
    <property type="entry name" value="FecR"/>
</dbReference>
<feature type="transmembrane region" description="Helical" evidence="1">
    <location>
        <begin position="102"/>
        <end position="122"/>
    </location>
</feature>
<sequence>MVQLYDHFSAADFLTDDAFVSHQLTPTEQSHAFWTAWLRQHPDRATEWQQAVKLVESLRLGLDDYARTYLSEEAVEQLLIRIQATNRNTQQEPFVVQRSLSWVRWVAAACLLLAAGAGLWWLNIHRFRSPYERQLAAVAQPITERVNSTGQLQEIVLPDGSTVALSPGSRISFITDTTSINRMVYLTGEATFSVVKNARKPFLVYAGELVTKVLGTKFTVRAFEREANINVDVASGQVSVYREGGAATKADRKGVLLHANQLLVFTRKSEQFDKRLTHAPRVVLDRQVKISPFLYDETPVALVFAELEKAYNIQILFNKTALARCQLSASLADESFEQKLTIICKTIGAEYEVIDGQVVISGGDCR</sequence>
<dbReference type="InterPro" id="IPR032508">
    <property type="entry name" value="FecR_C"/>
</dbReference>
<reference evidence="4 5" key="1">
    <citation type="submission" date="2021-03" db="EMBL/GenBank/DDBJ databases">
        <title>Fibrella sp. HMF5405 genome sequencing and assembly.</title>
        <authorList>
            <person name="Kang H."/>
            <person name="Kim H."/>
            <person name="Bae S."/>
            <person name="Joh K."/>
        </authorList>
    </citation>
    <scope>NUCLEOTIDE SEQUENCE [LARGE SCALE GENOMIC DNA]</scope>
    <source>
        <strain evidence="4 5">HMF5405</strain>
    </source>
</reference>
<organism evidence="4 5">
    <name type="scientific">Fibrella forsythiae</name>
    <dbReference type="NCBI Taxonomy" id="2817061"/>
    <lineage>
        <taxon>Bacteria</taxon>
        <taxon>Pseudomonadati</taxon>
        <taxon>Bacteroidota</taxon>
        <taxon>Cytophagia</taxon>
        <taxon>Cytophagales</taxon>
        <taxon>Spirosomataceae</taxon>
        <taxon>Fibrella</taxon>
    </lineage>
</organism>
<feature type="domain" description="FecR protein" evidence="2">
    <location>
        <begin position="149"/>
        <end position="238"/>
    </location>
</feature>
<dbReference type="PIRSF" id="PIRSF018266">
    <property type="entry name" value="FecR"/>
    <property type="match status" value="1"/>
</dbReference>
<name>A0ABS3JHS4_9BACT</name>
<evidence type="ECO:0000259" key="3">
    <source>
        <dbReference type="Pfam" id="PF16344"/>
    </source>
</evidence>
<keyword evidence="5" id="KW-1185">Reference proteome</keyword>
<proteinExistence type="predicted"/>
<keyword evidence="1" id="KW-0812">Transmembrane</keyword>
<dbReference type="Proteomes" id="UP000664628">
    <property type="component" value="Unassembled WGS sequence"/>
</dbReference>
<keyword evidence="1" id="KW-1133">Transmembrane helix</keyword>